<comment type="caution">
    <text evidence="9">The sequence shown here is derived from an EMBL/GenBank/DDBJ whole genome shotgun (WGS) entry which is preliminary data.</text>
</comment>
<comment type="function">
    <text evidence="8">Catalyzes the reaction which results in unsaturation at C-7 in the B ring of sterols.</text>
</comment>
<accession>A0AAV0AXL5</accession>
<dbReference type="PANTHER" id="PTHR10868">
    <property type="entry name" value="SIGMA 1-TYPE OPIOID RECEPTOR-RELATED"/>
    <property type="match status" value="1"/>
</dbReference>
<dbReference type="AlphaFoldDB" id="A0AAV0AXL5"/>
<sequence length="209" mass="23503">TTKSRWYIFDPEEVHQIVKRSIESNQNSTTSRLIGDIIIELESRPRLKPFLTVNPFLDPEQSSSTIKSQWVFNNAGGAMGSMYILHASLTEYLIIFGTPLGTEGHTGRHTADDYFHILHGSQLAFAAGDLLPEVYLPGDVHHLKRGEVKQYKMPDGGCWALELAQGWIPPMLPFGMLDGIFSTFDFITLYHTVRITAKELITNLIKGKI</sequence>
<proteinExistence type="inferred from homology"/>
<name>A0AAV0AXL5_PHAPC</name>
<feature type="non-terminal residue" evidence="9">
    <location>
        <position position="1"/>
    </location>
</feature>
<dbReference type="InterPro" id="IPR006716">
    <property type="entry name" value="ERG2_sigma1_rcpt-like"/>
</dbReference>
<dbReference type="GO" id="GO:0006696">
    <property type="term" value="P:ergosterol biosynthetic process"/>
    <property type="evidence" value="ECO:0007669"/>
    <property type="project" value="TreeGrafter"/>
</dbReference>
<keyword evidence="3" id="KW-0812">Transmembrane</keyword>
<evidence type="ECO:0000256" key="8">
    <source>
        <dbReference type="RuleBase" id="RU368083"/>
    </source>
</evidence>
<gene>
    <name evidence="9" type="ORF">PPACK8108_LOCUS9148</name>
</gene>
<evidence type="ECO:0000256" key="4">
    <source>
        <dbReference type="ARBA" id="ARBA00022824"/>
    </source>
</evidence>
<keyword evidence="4" id="KW-0256">Endoplasmic reticulum</keyword>
<dbReference type="EMBL" id="CALTRL010001951">
    <property type="protein sequence ID" value="CAH7674236.1"/>
    <property type="molecule type" value="Genomic_DNA"/>
</dbReference>
<evidence type="ECO:0000256" key="7">
    <source>
        <dbReference type="ARBA" id="ARBA00029435"/>
    </source>
</evidence>
<comment type="subcellular location">
    <subcellularLocation>
        <location evidence="1">Endoplasmic reticulum membrane</location>
    </subcellularLocation>
</comment>
<evidence type="ECO:0000256" key="1">
    <source>
        <dbReference type="ARBA" id="ARBA00004586"/>
    </source>
</evidence>
<organism evidence="9 10">
    <name type="scientific">Phakopsora pachyrhizi</name>
    <name type="common">Asian soybean rust disease fungus</name>
    <dbReference type="NCBI Taxonomy" id="170000"/>
    <lineage>
        <taxon>Eukaryota</taxon>
        <taxon>Fungi</taxon>
        <taxon>Dikarya</taxon>
        <taxon>Basidiomycota</taxon>
        <taxon>Pucciniomycotina</taxon>
        <taxon>Pucciniomycetes</taxon>
        <taxon>Pucciniales</taxon>
        <taxon>Phakopsoraceae</taxon>
        <taxon>Phakopsora</taxon>
    </lineage>
</organism>
<dbReference type="PANTHER" id="PTHR10868:SF1">
    <property type="entry name" value="SIGMA NON-OPIOID INTRACELLULAR RECEPTOR 1"/>
    <property type="match status" value="1"/>
</dbReference>
<dbReference type="Pfam" id="PF04622">
    <property type="entry name" value="ERG2_Sigma1R"/>
    <property type="match status" value="1"/>
</dbReference>
<reference evidence="9" key="1">
    <citation type="submission" date="2022-06" db="EMBL/GenBank/DDBJ databases">
        <authorList>
            <consortium name="SYNGENTA / RWTH Aachen University"/>
        </authorList>
    </citation>
    <scope>NUCLEOTIDE SEQUENCE</scope>
</reference>
<keyword evidence="9" id="KW-0675">Receptor</keyword>
<dbReference type="GO" id="GO:0005789">
    <property type="term" value="C:endoplasmic reticulum membrane"/>
    <property type="evidence" value="ECO:0007669"/>
    <property type="project" value="UniProtKB-SubCell"/>
</dbReference>
<evidence type="ECO:0000256" key="5">
    <source>
        <dbReference type="ARBA" id="ARBA00022989"/>
    </source>
</evidence>
<evidence type="ECO:0000313" key="9">
    <source>
        <dbReference type="EMBL" id="CAH7674236.1"/>
    </source>
</evidence>
<protein>
    <recommendedName>
        <fullName evidence="8">C-8 sterol isomerase</fullName>
        <ecNumber evidence="8">5.-.-.-</ecNumber>
    </recommendedName>
    <alternativeName>
        <fullName evidence="8">Delta-8--delta-7 sterol isomerase</fullName>
    </alternativeName>
</protein>
<dbReference type="Proteomes" id="UP001153365">
    <property type="component" value="Unassembled WGS sequence"/>
</dbReference>
<evidence type="ECO:0000313" key="10">
    <source>
        <dbReference type="Proteomes" id="UP001153365"/>
    </source>
</evidence>
<comment type="similarity">
    <text evidence="2 8">Belongs to the ERG2 family.</text>
</comment>
<evidence type="ECO:0000256" key="2">
    <source>
        <dbReference type="ARBA" id="ARBA00007141"/>
    </source>
</evidence>
<keyword evidence="5" id="KW-1133">Transmembrane helix</keyword>
<evidence type="ECO:0000256" key="6">
    <source>
        <dbReference type="ARBA" id="ARBA00023136"/>
    </source>
</evidence>
<keyword evidence="10" id="KW-1185">Reference proteome</keyword>
<evidence type="ECO:0000256" key="3">
    <source>
        <dbReference type="ARBA" id="ARBA00022692"/>
    </source>
</evidence>
<comment type="pathway">
    <text evidence="7 8">Steroid metabolism; ergosterol biosynthesis.</text>
</comment>
<keyword evidence="6" id="KW-0472">Membrane</keyword>
<dbReference type="EC" id="5.-.-.-" evidence="8"/>